<proteinExistence type="predicted"/>
<dbReference type="AlphaFoldDB" id="A0A9P9IL45"/>
<dbReference type="Proteomes" id="UP000717696">
    <property type="component" value="Unassembled WGS sequence"/>
</dbReference>
<gene>
    <name evidence="2" type="ORF">B0J13DRAFT_566424</name>
</gene>
<evidence type="ECO:0000313" key="3">
    <source>
        <dbReference type="Proteomes" id="UP000717696"/>
    </source>
</evidence>
<accession>A0A9P9IL45</accession>
<name>A0A9P9IL45_9HYPO</name>
<feature type="region of interest" description="Disordered" evidence="1">
    <location>
        <begin position="1"/>
        <end position="45"/>
    </location>
</feature>
<comment type="caution">
    <text evidence="2">The sequence shown here is derived from an EMBL/GenBank/DDBJ whole genome shotgun (WGS) entry which is preliminary data.</text>
</comment>
<evidence type="ECO:0000313" key="2">
    <source>
        <dbReference type="EMBL" id="KAH7123334.1"/>
    </source>
</evidence>
<dbReference type="EMBL" id="JAGMUU010000025">
    <property type="protein sequence ID" value="KAH7123334.1"/>
    <property type="molecule type" value="Genomic_DNA"/>
</dbReference>
<protein>
    <submittedName>
        <fullName evidence="2">Uncharacterized protein</fullName>
    </submittedName>
</protein>
<organism evidence="2 3">
    <name type="scientific">Dactylonectria estremocensis</name>
    <dbReference type="NCBI Taxonomy" id="1079267"/>
    <lineage>
        <taxon>Eukaryota</taxon>
        <taxon>Fungi</taxon>
        <taxon>Dikarya</taxon>
        <taxon>Ascomycota</taxon>
        <taxon>Pezizomycotina</taxon>
        <taxon>Sordariomycetes</taxon>
        <taxon>Hypocreomycetidae</taxon>
        <taxon>Hypocreales</taxon>
        <taxon>Nectriaceae</taxon>
        <taxon>Dactylonectria</taxon>
    </lineage>
</organism>
<sequence length="149" mass="15793">MPPAASPSRSGPMPRPASASASRCRRTPRPTSSARSRPPSPRAMPRWLSALPWRAACSLSPGPTASPSCLRCARLLATRTPTSSTTIPSRSRLSRLAPRSTTLPSLTPFSARVASRLMTAPSVRTTPRLLWAGLLAPPLSTLPLLLPVP</sequence>
<evidence type="ECO:0000256" key="1">
    <source>
        <dbReference type="SAM" id="MobiDB-lite"/>
    </source>
</evidence>
<keyword evidence="3" id="KW-1185">Reference proteome</keyword>
<reference evidence="2" key="1">
    <citation type="journal article" date="2021" name="Nat. Commun.">
        <title>Genetic determinants of endophytism in the Arabidopsis root mycobiome.</title>
        <authorList>
            <person name="Mesny F."/>
            <person name="Miyauchi S."/>
            <person name="Thiergart T."/>
            <person name="Pickel B."/>
            <person name="Atanasova L."/>
            <person name="Karlsson M."/>
            <person name="Huettel B."/>
            <person name="Barry K.W."/>
            <person name="Haridas S."/>
            <person name="Chen C."/>
            <person name="Bauer D."/>
            <person name="Andreopoulos W."/>
            <person name="Pangilinan J."/>
            <person name="LaButti K."/>
            <person name="Riley R."/>
            <person name="Lipzen A."/>
            <person name="Clum A."/>
            <person name="Drula E."/>
            <person name="Henrissat B."/>
            <person name="Kohler A."/>
            <person name="Grigoriev I.V."/>
            <person name="Martin F.M."/>
            <person name="Hacquard S."/>
        </authorList>
    </citation>
    <scope>NUCLEOTIDE SEQUENCE</scope>
    <source>
        <strain evidence="2">MPI-CAGE-AT-0021</strain>
    </source>
</reference>
<feature type="compositionally biased region" description="Low complexity" evidence="1">
    <location>
        <begin position="1"/>
        <end position="22"/>
    </location>
</feature>